<dbReference type="InterPro" id="IPR011990">
    <property type="entry name" value="TPR-like_helical_dom_sf"/>
</dbReference>
<feature type="coiled-coil region" evidence="1">
    <location>
        <begin position="84"/>
        <end position="111"/>
    </location>
</feature>
<dbReference type="SUPFAM" id="SSF48452">
    <property type="entry name" value="TPR-like"/>
    <property type="match status" value="1"/>
</dbReference>
<organism evidence="2 3">
    <name type="scientific">Myroides indicus</name>
    <dbReference type="NCBI Taxonomy" id="1323422"/>
    <lineage>
        <taxon>Bacteria</taxon>
        <taxon>Pseudomonadati</taxon>
        <taxon>Bacteroidota</taxon>
        <taxon>Flavobacteriia</taxon>
        <taxon>Flavobacteriales</taxon>
        <taxon>Flavobacteriaceae</taxon>
        <taxon>Myroides</taxon>
    </lineage>
</organism>
<dbReference type="Proteomes" id="UP000295215">
    <property type="component" value="Unassembled WGS sequence"/>
</dbReference>
<evidence type="ECO:0000256" key="1">
    <source>
        <dbReference type="SAM" id="Coils"/>
    </source>
</evidence>
<comment type="caution">
    <text evidence="2">The sequence shown here is derived from an EMBL/GenBank/DDBJ whole genome shotgun (WGS) entry which is preliminary data.</text>
</comment>
<dbReference type="InterPro" id="IPR041662">
    <property type="entry name" value="SusD-like_2"/>
</dbReference>
<accession>A0A4R7F9D5</accession>
<dbReference type="PROSITE" id="PS51257">
    <property type="entry name" value="PROKAR_LIPOPROTEIN"/>
    <property type="match status" value="1"/>
</dbReference>
<dbReference type="AlphaFoldDB" id="A0A4R7F9D5"/>
<dbReference type="EMBL" id="SOAG01000006">
    <property type="protein sequence ID" value="TDS63649.1"/>
    <property type="molecule type" value="Genomic_DNA"/>
</dbReference>
<keyword evidence="1" id="KW-0175">Coiled coil</keyword>
<dbReference type="RefSeq" id="WP_133712040.1">
    <property type="nucleotide sequence ID" value="NZ_SOAG01000006.1"/>
</dbReference>
<evidence type="ECO:0000313" key="3">
    <source>
        <dbReference type="Proteomes" id="UP000295215"/>
    </source>
</evidence>
<keyword evidence="3" id="KW-1185">Reference proteome</keyword>
<reference evidence="2 3" key="1">
    <citation type="submission" date="2019-03" db="EMBL/GenBank/DDBJ databases">
        <title>Genomic Encyclopedia of Archaeal and Bacterial Type Strains, Phase II (KMG-II): from individual species to whole genera.</title>
        <authorList>
            <person name="Goeker M."/>
        </authorList>
    </citation>
    <scope>NUCLEOTIDE SEQUENCE [LARGE SCALE GENOMIC DNA]</scope>
    <source>
        <strain evidence="2 3">DSM 28213</strain>
    </source>
</reference>
<dbReference type="OrthoDB" id="725917at2"/>
<dbReference type="Gene3D" id="1.25.40.390">
    <property type="match status" value="1"/>
</dbReference>
<name>A0A4R7F9D5_9FLAO</name>
<protein>
    <submittedName>
        <fullName evidence="2">SusD-like starch-binding protein associating with outer membrane</fullName>
    </submittedName>
</protein>
<dbReference type="Pfam" id="PF12771">
    <property type="entry name" value="SusD-like_2"/>
    <property type="match status" value="1"/>
</dbReference>
<evidence type="ECO:0000313" key="2">
    <source>
        <dbReference type="EMBL" id="TDS63649.1"/>
    </source>
</evidence>
<sequence>MKKIVFNLSCLFIILLSGCESIDTLQDDPNRVASVTPDLLLTDIEIEAVKNIGTGAGLASRQLTNTDGVSNEQYYNWQRSSFDNYHKLKQVQKMEEEADRYEEEVYKSLAKFFYSYYIVETTLVFGDVPYSEALKIGEGIQKPKYDTQKDIFLRVLEDLAQANELLAESDGVIKGDVIYRGDKLKWRKLINSYTLKVLMDLSNKVGDSDLKIKERFQTLISNPAQYPVFENLEDSAFLEFVDSKGNQYPYFNNNALQTAYYMEESFVDKLVLLKDTRLFRFAAMKNKREDEELTNFKNYGGLKGSNSMNENSQKAVDGEASRVNARYYTDPVNEPGVLLSYWSLQFNLAEAAERGWISGSAETYYNQGIESSFKFLKVDMPADYLSQDVVKLNATDNLERIMTQKHIASFMNSGWQSFYDNRRTGFPKFNVDGSGILNQGRIPKRWMYPAAETVNNNKNLSDAVNRQFEGGDTINSVMWLLKP</sequence>
<proteinExistence type="predicted"/>
<gene>
    <name evidence="2" type="ORF">C8P70_10681</name>
</gene>